<proteinExistence type="predicted"/>
<evidence type="ECO:0000313" key="1">
    <source>
        <dbReference type="EMBL" id="WFD47562.1"/>
    </source>
</evidence>
<protein>
    <submittedName>
        <fullName evidence="1">Uncharacterized protein</fullName>
    </submittedName>
</protein>
<reference evidence="1 2" key="1">
    <citation type="journal article" date="2020" name="Elife">
        <title>Loss of centromere function drives karyotype evolution in closely related Malassezia species.</title>
        <authorList>
            <person name="Sankaranarayanan S.R."/>
            <person name="Ianiri G."/>
            <person name="Coelho M.A."/>
            <person name="Reza M.H."/>
            <person name="Thimmappa B.C."/>
            <person name="Ganguly P."/>
            <person name="Vadnala R.N."/>
            <person name="Sun S."/>
            <person name="Siddharthan R."/>
            <person name="Tellgren-Roth C."/>
            <person name="Dawson T.L."/>
            <person name="Heitman J."/>
            <person name="Sanyal K."/>
        </authorList>
    </citation>
    <scope>NUCLEOTIDE SEQUENCE [LARGE SCALE GENOMIC DNA]</scope>
    <source>
        <strain evidence="1">CBS14141</strain>
    </source>
</reference>
<sequence length="197" mass="21055">MSPVGVYIPEVYGVRNPGNRDDTSLYYYGSGFRPETSVFLLVTGSPGVGDGPQTTYLYEGPSEAYLANVLRTADLHDGNGTITGRFNVDCLYPKGFGSGGWCKLGRMTTQGTTMVSTYNSTMRPQSTMTPVLGLVDKMRQSTATGIRNVDFPKTQSDARDGVQNAAQRVAPLAIATSPVLAALWTAPLALLVAMLCL</sequence>
<dbReference type="Proteomes" id="UP000818624">
    <property type="component" value="Chromosome 2"/>
</dbReference>
<organism evidence="1 2">
    <name type="scientific">Malassezia furfur</name>
    <name type="common">Pityriasis versicolor infection agent</name>
    <name type="synonym">Pityrosporum furfur</name>
    <dbReference type="NCBI Taxonomy" id="55194"/>
    <lineage>
        <taxon>Eukaryota</taxon>
        <taxon>Fungi</taxon>
        <taxon>Dikarya</taxon>
        <taxon>Basidiomycota</taxon>
        <taxon>Ustilaginomycotina</taxon>
        <taxon>Malasseziomycetes</taxon>
        <taxon>Malasseziales</taxon>
        <taxon>Malasseziaceae</taxon>
        <taxon>Malassezia</taxon>
    </lineage>
</organism>
<dbReference type="EMBL" id="CP046235">
    <property type="protein sequence ID" value="WFD47562.1"/>
    <property type="molecule type" value="Genomic_DNA"/>
</dbReference>
<evidence type="ECO:0000313" key="2">
    <source>
        <dbReference type="Proteomes" id="UP000818624"/>
    </source>
</evidence>
<name>A0ABY8EPY3_MALFU</name>
<gene>
    <name evidence="1" type="ORF">GLX27_002214</name>
</gene>
<accession>A0ABY8EPY3</accession>
<keyword evidence="2" id="KW-1185">Reference proteome</keyword>